<dbReference type="RefSeq" id="WP_132477757.1">
    <property type="nucleotide sequence ID" value="NZ_JBHRVM010000001.1"/>
</dbReference>
<dbReference type="InterPro" id="IPR005064">
    <property type="entry name" value="BUG"/>
</dbReference>
<evidence type="ECO:0000256" key="2">
    <source>
        <dbReference type="SAM" id="SignalP"/>
    </source>
</evidence>
<protein>
    <submittedName>
        <fullName evidence="3">Tripartite-type tricarboxylate transporter receptor subunit TctC</fullName>
    </submittedName>
</protein>
<sequence>MWIRGFVAAAGALLFALNASAAAQPANGVPLRIIVPYAAGGLADITARLMSEHLTPRLGQTVIVENRPGANGSIGTAVVAGAKPDGNTLGLVVSSHAFGKALMPDLPFDPIKDFEPVTQATRTATVLVATPGLPADDIETLIAYVKQRPGELAFASPGNGSNMHIFAEQLVEMTGLDMLHIPYKGSAAAHLDLIAGRTQIVFDTFGAVEQHLAAGRLKLLAAGGDTRLPKYPEVRTLAEQGLPGIHAESWGAFIAPAGTPKERIDQLHRELTAVLQSPEIRRRLEDAGATVVAGSPQELAELMAKEEKKYGELIRRLNIQLN</sequence>
<keyword evidence="2" id="KW-0732">Signal</keyword>
<name>A0A4R3URD6_9BURK</name>
<dbReference type="Pfam" id="PF03401">
    <property type="entry name" value="TctC"/>
    <property type="match status" value="1"/>
</dbReference>
<organism evidence="3 4">
    <name type="scientific">Paracandidimonas soli</name>
    <dbReference type="NCBI Taxonomy" id="1917182"/>
    <lineage>
        <taxon>Bacteria</taxon>
        <taxon>Pseudomonadati</taxon>
        <taxon>Pseudomonadota</taxon>
        <taxon>Betaproteobacteria</taxon>
        <taxon>Burkholderiales</taxon>
        <taxon>Alcaligenaceae</taxon>
        <taxon>Paracandidimonas</taxon>
    </lineage>
</organism>
<dbReference type="SUPFAM" id="SSF53850">
    <property type="entry name" value="Periplasmic binding protein-like II"/>
    <property type="match status" value="1"/>
</dbReference>
<comment type="similarity">
    <text evidence="1">Belongs to the UPF0065 (bug) family.</text>
</comment>
<evidence type="ECO:0000256" key="1">
    <source>
        <dbReference type="ARBA" id="ARBA00006987"/>
    </source>
</evidence>
<proteinExistence type="inferred from homology"/>
<dbReference type="AlphaFoldDB" id="A0A4R3URD6"/>
<dbReference type="CDD" id="cd13578">
    <property type="entry name" value="PBP2_Bug27"/>
    <property type="match status" value="1"/>
</dbReference>
<feature type="chain" id="PRO_5020180688" evidence="2">
    <location>
        <begin position="22"/>
        <end position="322"/>
    </location>
</feature>
<keyword evidence="3" id="KW-0675">Receptor</keyword>
<accession>A0A4R3URD6</accession>
<dbReference type="EMBL" id="SMBX01000009">
    <property type="protein sequence ID" value="TCU94456.1"/>
    <property type="molecule type" value="Genomic_DNA"/>
</dbReference>
<feature type="signal peptide" evidence="2">
    <location>
        <begin position="1"/>
        <end position="21"/>
    </location>
</feature>
<keyword evidence="4" id="KW-1185">Reference proteome</keyword>
<dbReference type="InterPro" id="IPR042100">
    <property type="entry name" value="Bug_dom1"/>
</dbReference>
<dbReference type="PANTHER" id="PTHR42928:SF5">
    <property type="entry name" value="BLR1237 PROTEIN"/>
    <property type="match status" value="1"/>
</dbReference>
<dbReference type="OrthoDB" id="8901358at2"/>
<comment type="caution">
    <text evidence="3">The sequence shown here is derived from an EMBL/GenBank/DDBJ whole genome shotgun (WGS) entry which is preliminary data.</text>
</comment>
<evidence type="ECO:0000313" key="3">
    <source>
        <dbReference type="EMBL" id="TCU94456.1"/>
    </source>
</evidence>
<dbReference type="PANTHER" id="PTHR42928">
    <property type="entry name" value="TRICARBOXYLATE-BINDING PROTEIN"/>
    <property type="match status" value="1"/>
</dbReference>
<gene>
    <name evidence="3" type="ORF">EV686_1096</name>
</gene>
<dbReference type="PIRSF" id="PIRSF017082">
    <property type="entry name" value="YflP"/>
    <property type="match status" value="1"/>
</dbReference>
<dbReference type="Proteomes" id="UP000294692">
    <property type="component" value="Unassembled WGS sequence"/>
</dbReference>
<evidence type="ECO:0000313" key="4">
    <source>
        <dbReference type="Proteomes" id="UP000294692"/>
    </source>
</evidence>
<dbReference type="Gene3D" id="3.40.190.10">
    <property type="entry name" value="Periplasmic binding protein-like II"/>
    <property type="match status" value="1"/>
</dbReference>
<reference evidence="3 4" key="1">
    <citation type="submission" date="2019-03" db="EMBL/GenBank/DDBJ databases">
        <title>Genomic Encyclopedia of Type Strains, Phase IV (KMG-IV): sequencing the most valuable type-strain genomes for metagenomic binning, comparative biology and taxonomic classification.</title>
        <authorList>
            <person name="Goeker M."/>
        </authorList>
    </citation>
    <scope>NUCLEOTIDE SEQUENCE [LARGE SCALE GENOMIC DNA]</scope>
    <source>
        <strain evidence="3 4">DSM 100048</strain>
    </source>
</reference>
<dbReference type="Gene3D" id="3.40.190.150">
    <property type="entry name" value="Bordetella uptake gene, domain 1"/>
    <property type="match status" value="1"/>
</dbReference>